<feature type="domain" description="U-box" evidence="13">
    <location>
        <begin position="41"/>
        <end position="114"/>
    </location>
</feature>
<dbReference type="Gene3D" id="2.40.100.10">
    <property type="entry name" value="Cyclophilin-like"/>
    <property type="match status" value="1"/>
</dbReference>
<dbReference type="GO" id="GO:0071013">
    <property type="term" value="C:catalytic step 2 spliceosome"/>
    <property type="evidence" value="ECO:0007669"/>
    <property type="project" value="TreeGrafter"/>
</dbReference>
<reference evidence="14" key="1">
    <citation type="submission" date="2022-07" db="EMBL/GenBank/DDBJ databases">
        <title>Phylogenomic reconstructions and comparative analyses of Kickxellomycotina fungi.</title>
        <authorList>
            <person name="Reynolds N.K."/>
            <person name="Stajich J.E."/>
            <person name="Barry K."/>
            <person name="Grigoriev I.V."/>
            <person name="Crous P."/>
            <person name="Smith M.E."/>
        </authorList>
    </citation>
    <scope>NUCLEOTIDE SEQUENCE</scope>
    <source>
        <strain evidence="14">IMI 214461</strain>
    </source>
</reference>
<dbReference type="CDD" id="cd01923">
    <property type="entry name" value="cyclophilin_RING"/>
    <property type="match status" value="1"/>
</dbReference>
<keyword evidence="10" id="KW-0539">Nucleus</keyword>
<evidence type="ECO:0000256" key="5">
    <source>
        <dbReference type="ARBA" id="ARBA00007930"/>
    </source>
</evidence>
<evidence type="ECO:0000259" key="13">
    <source>
        <dbReference type="PROSITE" id="PS51698"/>
    </source>
</evidence>
<evidence type="ECO:0000256" key="7">
    <source>
        <dbReference type="ARBA" id="ARBA00022786"/>
    </source>
</evidence>
<dbReference type="PANTHER" id="PTHR45625:SF1">
    <property type="entry name" value="RING-TYPE E3 UBIQUITIN-PROTEIN LIGASE PPIL2"/>
    <property type="match status" value="1"/>
</dbReference>
<dbReference type="PROSITE" id="PS00170">
    <property type="entry name" value="CSA_PPIASE_1"/>
    <property type="match status" value="1"/>
</dbReference>
<evidence type="ECO:0000256" key="9">
    <source>
        <dbReference type="ARBA" id="ARBA00023235"/>
    </source>
</evidence>
<dbReference type="PANTHER" id="PTHR45625">
    <property type="entry name" value="PEPTIDYL-PROLYL CIS-TRANS ISOMERASE-RELATED"/>
    <property type="match status" value="1"/>
</dbReference>
<feature type="region of interest" description="Disordered" evidence="11">
    <location>
        <begin position="1"/>
        <end position="30"/>
    </location>
</feature>
<comment type="function">
    <text evidence="3">May catalyze the cis-trans isomerization of proline imidic peptide bonds in oligopeptides thereby assisting the folding of proteins. May also function as a chaperone, playing a role in intracellular transport of proteins. May also have a protein ubiquitin ligase activity acting as an E3 ubiquitin protein ligase or as a ubiquitin-ubiquitin ligase promoting elongation of ubiquitin chains on proteins.</text>
</comment>
<evidence type="ECO:0000256" key="2">
    <source>
        <dbReference type="ARBA" id="ARBA00000971"/>
    </source>
</evidence>
<feature type="compositionally biased region" description="Polar residues" evidence="11">
    <location>
        <begin position="182"/>
        <end position="210"/>
    </location>
</feature>
<name>A0A9W8EJK4_9FUNG</name>
<dbReference type="PROSITE" id="PS51698">
    <property type="entry name" value="U_BOX"/>
    <property type="match status" value="1"/>
</dbReference>
<dbReference type="FunFam" id="2.40.100.10:FF:000014">
    <property type="entry name" value="Peptidyl-prolyl cis-trans isomerase cyp65"/>
    <property type="match status" value="1"/>
</dbReference>
<comment type="catalytic activity">
    <reaction evidence="1">
        <text>S-ubiquitinyl-[E2 ubiquitin-conjugating enzyme]-L-cysteine + [acceptor protein]-L-lysine = [E2 ubiquitin-conjugating enzyme]-L-cysteine + N(6)-ubiquitinyl-[acceptor protein]-L-lysine.</text>
        <dbReference type="EC" id="2.3.2.27"/>
    </reaction>
</comment>
<dbReference type="InterPro" id="IPR044666">
    <property type="entry name" value="Cyclophilin_A-like"/>
</dbReference>
<dbReference type="GO" id="GO:0003755">
    <property type="term" value="F:peptidyl-prolyl cis-trans isomerase activity"/>
    <property type="evidence" value="ECO:0007669"/>
    <property type="project" value="UniProtKB-KW"/>
</dbReference>
<keyword evidence="7" id="KW-0833">Ubl conjugation pathway</keyword>
<comment type="catalytic activity">
    <reaction evidence="2">
        <text>[protein]-peptidylproline (omega=180) = [protein]-peptidylproline (omega=0)</text>
        <dbReference type="Rhea" id="RHEA:16237"/>
        <dbReference type="Rhea" id="RHEA-COMP:10747"/>
        <dbReference type="Rhea" id="RHEA-COMP:10748"/>
        <dbReference type="ChEBI" id="CHEBI:83833"/>
        <dbReference type="ChEBI" id="CHEBI:83834"/>
        <dbReference type="EC" id="5.2.1.8"/>
    </reaction>
</comment>
<feature type="region of interest" description="Disordered" evidence="11">
    <location>
        <begin position="432"/>
        <end position="527"/>
    </location>
</feature>
<dbReference type="EMBL" id="JANBQF010000142">
    <property type="protein sequence ID" value="KAJ2004650.1"/>
    <property type="molecule type" value="Genomic_DNA"/>
</dbReference>
<keyword evidence="9 14" id="KW-0413">Isomerase</keyword>
<evidence type="ECO:0000313" key="15">
    <source>
        <dbReference type="Proteomes" id="UP001150907"/>
    </source>
</evidence>
<dbReference type="AlphaFoldDB" id="A0A9W8EJK4"/>
<comment type="caution">
    <text evidence="14">The sequence shown here is derived from an EMBL/GenBank/DDBJ whole genome shotgun (WGS) entry which is preliminary data.</text>
</comment>
<dbReference type="EC" id="5.2.1.8" evidence="14"/>
<dbReference type="GO" id="GO:0000209">
    <property type="term" value="P:protein polyubiquitination"/>
    <property type="evidence" value="ECO:0007669"/>
    <property type="project" value="TreeGrafter"/>
</dbReference>
<dbReference type="SUPFAM" id="SSF57850">
    <property type="entry name" value="RING/U-box"/>
    <property type="match status" value="1"/>
</dbReference>
<sequence>MGRGSDKPFISQGEWSNAHGDEGLPFGGKKTNIQGKKEAIKSLAVDCCMLSLKPFTRPQCTADGYVFDADNIAAYVTEHHRHPFTGEALEIGDMTDLVYHRNADGDYVDPVSFKQFSEFTKIVANRKSGQVYSWASVEEFNIKANVWDDLVTGDPFTRADLVVLQDPNAPKSYNPADKGKQSSESGAGTKVLSTTGSVKANPPSSVTAAPSSKAKPYNAASYSKGLAAASFTSTSMAPVTQNEAELVNDEEYMFARIKAKGYAQLVTNLGNINLELHCDKAPRTCYNFFKLARAGYYDGTHFHRSIKNFMIQGGDPTGTGRGGKSFWGADFKDELAAKQSLSERGVLAMANRGPNTNSSQFFILYRAAKHLDGKHTVFGRVVGGLPVLSKMESVPTDDSDRPTQNIVIKNVAVFVDPYVEFSNRLERKLEHEKERDALSSGKRQRTEAEEEQLERETTTWFGTRVAGSAKGATGSNDGSLHGDRPVRAIGKYMKKPLFDGPAREASGTSTTGKAKERAHAFGDFGSW</sequence>
<dbReference type="SMART" id="SM00504">
    <property type="entry name" value="Ubox"/>
    <property type="match status" value="1"/>
</dbReference>
<accession>A0A9W8EJK4</accession>
<evidence type="ECO:0000256" key="6">
    <source>
        <dbReference type="ARBA" id="ARBA00022679"/>
    </source>
</evidence>
<evidence type="ECO:0000256" key="11">
    <source>
        <dbReference type="SAM" id="MobiDB-lite"/>
    </source>
</evidence>
<comment type="subcellular location">
    <subcellularLocation>
        <location evidence="4">Nucleus</location>
    </subcellularLocation>
</comment>
<dbReference type="Proteomes" id="UP001150907">
    <property type="component" value="Unassembled WGS sequence"/>
</dbReference>
<feature type="domain" description="PPIase cyclophilin-type" evidence="12">
    <location>
        <begin position="267"/>
        <end position="413"/>
    </location>
</feature>
<evidence type="ECO:0000313" key="14">
    <source>
        <dbReference type="EMBL" id="KAJ2004650.1"/>
    </source>
</evidence>
<evidence type="ECO:0000256" key="8">
    <source>
        <dbReference type="ARBA" id="ARBA00023110"/>
    </source>
</evidence>
<dbReference type="OrthoDB" id="407558at2759"/>
<dbReference type="PRINTS" id="PR00153">
    <property type="entry name" value="CSAPPISMRASE"/>
</dbReference>
<evidence type="ECO:0000256" key="4">
    <source>
        <dbReference type="ARBA" id="ARBA00004123"/>
    </source>
</evidence>
<dbReference type="GO" id="GO:0061630">
    <property type="term" value="F:ubiquitin protein ligase activity"/>
    <property type="evidence" value="ECO:0007669"/>
    <property type="project" value="UniProtKB-EC"/>
</dbReference>
<dbReference type="PROSITE" id="PS50072">
    <property type="entry name" value="CSA_PPIASE_2"/>
    <property type="match status" value="1"/>
</dbReference>
<evidence type="ECO:0000256" key="1">
    <source>
        <dbReference type="ARBA" id="ARBA00000900"/>
    </source>
</evidence>
<dbReference type="InterPro" id="IPR029000">
    <property type="entry name" value="Cyclophilin-like_dom_sf"/>
</dbReference>
<feature type="region of interest" description="Disordered" evidence="11">
    <location>
        <begin position="167"/>
        <end position="216"/>
    </location>
</feature>
<keyword evidence="8" id="KW-0697">Rotamase</keyword>
<proteinExistence type="inferred from homology"/>
<dbReference type="InterPro" id="IPR020892">
    <property type="entry name" value="Cyclophilin-type_PPIase_CS"/>
</dbReference>
<dbReference type="InterPro" id="IPR002130">
    <property type="entry name" value="Cyclophilin-type_PPIase_dom"/>
</dbReference>
<dbReference type="InterPro" id="IPR013083">
    <property type="entry name" value="Znf_RING/FYVE/PHD"/>
</dbReference>
<dbReference type="GO" id="GO:0006457">
    <property type="term" value="P:protein folding"/>
    <property type="evidence" value="ECO:0007669"/>
    <property type="project" value="InterPro"/>
</dbReference>
<evidence type="ECO:0000259" key="12">
    <source>
        <dbReference type="PROSITE" id="PS50072"/>
    </source>
</evidence>
<protein>
    <submittedName>
        <fullName evidence="14">Cyclophilin peptidyl-prolyl cis-trans isomerase Cyp8</fullName>
        <ecNumber evidence="14">5.2.1.8</ecNumber>
    </submittedName>
</protein>
<dbReference type="SUPFAM" id="SSF50891">
    <property type="entry name" value="Cyclophilin-like"/>
    <property type="match status" value="1"/>
</dbReference>
<gene>
    <name evidence="14" type="primary">cyp8</name>
    <name evidence="14" type="ORF">H4R26_002387</name>
</gene>
<keyword evidence="15" id="KW-1185">Reference proteome</keyword>
<keyword evidence="6" id="KW-0808">Transferase</keyword>
<evidence type="ECO:0000256" key="3">
    <source>
        <dbReference type="ARBA" id="ARBA00003697"/>
    </source>
</evidence>
<dbReference type="Gene3D" id="3.30.40.10">
    <property type="entry name" value="Zinc/RING finger domain, C3HC4 (zinc finger)"/>
    <property type="match status" value="1"/>
</dbReference>
<evidence type="ECO:0000256" key="10">
    <source>
        <dbReference type="ARBA" id="ARBA00023242"/>
    </source>
</evidence>
<dbReference type="InterPro" id="IPR003613">
    <property type="entry name" value="Ubox_domain"/>
</dbReference>
<dbReference type="Pfam" id="PF00160">
    <property type="entry name" value="Pro_isomerase"/>
    <property type="match status" value="1"/>
</dbReference>
<organism evidence="14 15">
    <name type="scientific">Coemansia thaxteri</name>
    <dbReference type="NCBI Taxonomy" id="2663907"/>
    <lineage>
        <taxon>Eukaryota</taxon>
        <taxon>Fungi</taxon>
        <taxon>Fungi incertae sedis</taxon>
        <taxon>Zoopagomycota</taxon>
        <taxon>Kickxellomycotina</taxon>
        <taxon>Kickxellomycetes</taxon>
        <taxon>Kickxellales</taxon>
        <taxon>Kickxellaceae</taxon>
        <taxon>Coemansia</taxon>
    </lineage>
</organism>
<comment type="similarity">
    <text evidence="5">Belongs to the cyclophilin-type PPIase family. PPIL2 subfamily.</text>
</comment>